<dbReference type="EMBL" id="CP074694">
    <property type="protein sequence ID" value="QVL30920.1"/>
    <property type="molecule type" value="Genomic_DNA"/>
</dbReference>
<dbReference type="Pfam" id="PF19935">
    <property type="entry name" value="DUF6398"/>
    <property type="match status" value="1"/>
</dbReference>
<dbReference type="InterPro" id="IPR045651">
    <property type="entry name" value="DUF6398"/>
</dbReference>
<evidence type="ECO:0000259" key="2">
    <source>
        <dbReference type="Pfam" id="PF19935"/>
    </source>
</evidence>
<evidence type="ECO:0000313" key="4">
    <source>
        <dbReference type="Proteomes" id="UP000676194"/>
    </source>
</evidence>
<dbReference type="AlphaFoldDB" id="A0A8E6B5S6"/>
<feature type="domain" description="DUF6398" evidence="2">
    <location>
        <begin position="229"/>
        <end position="333"/>
    </location>
</feature>
<evidence type="ECO:0000313" key="3">
    <source>
        <dbReference type="EMBL" id="QVL30920.1"/>
    </source>
</evidence>
<keyword evidence="4" id="KW-1185">Reference proteome</keyword>
<proteinExistence type="predicted"/>
<organism evidence="3 4">
    <name type="scientific">Telmatocola sphagniphila</name>
    <dbReference type="NCBI Taxonomy" id="1123043"/>
    <lineage>
        <taxon>Bacteria</taxon>
        <taxon>Pseudomonadati</taxon>
        <taxon>Planctomycetota</taxon>
        <taxon>Planctomycetia</taxon>
        <taxon>Gemmatales</taxon>
        <taxon>Gemmataceae</taxon>
    </lineage>
</organism>
<name>A0A8E6B5S6_9BACT</name>
<dbReference type="RefSeq" id="WP_213494802.1">
    <property type="nucleotide sequence ID" value="NZ_CP074694.1"/>
</dbReference>
<accession>A0A8E6B5S6</accession>
<evidence type="ECO:0000256" key="1">
    <source>
        <dbReference type="SAM" id="MobiDB-lite"/>
    </source>
</evidence>
<reference evidence="3" key="1">
    <citation type="submission" date="2021-05" db="EMBL/GenBank/DDBJ databases">
        <title>Complete genome sequence of the cellulolytic planctomycete Telmatocola sphagniphila SP2T and characterization of the first cellulase from planctomycetes.</title>
        <authorList>
            <person name="Rakitin A.L."/>
            <person name="Beletsky A.V."/>
            <person name="Naumoff D.G."/>
            <person name="Kulichevskaya I.S."/>
            <person name="Mardanov A.V."/>
            <person name="Ravin N.V."/>
            <person name="Dedysh S.N."/>
        </authorList>
    </citation>
    <scope>NUCLEOTIDE SEQUENCE</scope>
    <source>
        <strain evidence="3">SP2T</strain>
    </source>
</reference>
<gene>
    <name evidence="3" type="ORF">KIH39_18975</name>
</gene>
<sequence length="346" mass="39349">MLDTLHRPALGEGNPYMLLTPDEVRLFFKLHWALLFFVNKRLQVIPIDFDSPEEFSILSPDLRLKVRNSLNANLDLIELFADENPSNLSSEELDIVRSWRHLVNDTFYVFRELKKYTVFISTTSPEIAFGVLALSQPFEELIGPYWPVLTKTVLLPFKGKIVYDGLLNSYNVSFGPGIRRSVNESFKEAKARHGIVTSLPMSATLPTPKPKPAPKPPSKEKKEVALSLVLGLIDQFCKEHLNEEYAQLCRKLAEKLSRKRPSPLLSGKPNTWACGIVRTIGWVNYLDDRSQKPHMKLTAIDKAFGVGESTGQGKSMLIRKMFKISPIDPEWSLPNRLDQKPTVWVF</sequence>
<dbReference type="KEGG" id="tsph:KIH39_18975"/>
<protein>
    <recommendedName>
        <fullName evidence="2">DUF6398 domain-containing protein</fullName>
    </recommendedName>
</protein>
<feature type="region of interest" description="Disordered" evidence="1">
    <location>
        <begin position="200"/>
        <end position="220"/>
    </location>
</feature>
<feature type="compositionally biased region" description="Pro residues" evidence="1">
    <location>
        <begin position="207"/>
        <end position="216"/>
    </location>
</feature>
<dbReference type="Proteomes" id="UP000676194">
    <property type="component" value="Chromosome"/>
</dbReference>